<feature type="domain" description="Glucose-methanol-choline oxidoreductase N-terminal" evidence="5">
    <location>
        <begin position="285"/>
        <end position="299"/>
    </location>
</feature>
<protein>
    <recommendedName>
        <fullName evidence="5">Glucose-methanol-choline oxidoreductase N-terminal domain-containing protein</fullName>
    </recommendedName>
</protein>
<dbReference type="Gene3D" id="3.50.50.60">
    <property type="entry name" value="FAD/NAD(P)-binding domain"/>
    <property type="match status" value="2"/>
</dbReference>
<dbReference type="EMBL" id="JAUJFL010000001">
    <property type="protein sequence ID" value="KAK2613228.1"/>
    <property type="molecule type" value="Genomic_DNA"/>
</dbReference>
<sequence>MWQFSYPTRTPSEIHAKAYDYIIVGGGTAGCVLASRLSEDPNVTVLVIEKGHVKDNIVSRIPLLSQNIFLGDPLQVQSTRWSEPIPEANGRRVRIWTAEGLGGASRINAMLMTRGCRADYVAWSKELGLSDWGWEQVEPYFRKIENAVERPDSQTRGHNGPVEARANKLPFEWGPYIEKSFQKVGVPLGGDCNGPEAPAMGLFHVEAAIDKRSRRISAFQAFLGKRIAKERLDRLTVCTGAIVSRLDVDGPSGLVRGVHIQSSQAGKNATSFFVQARKEVILCSGAICTPQILLLSGIGPRSREPQSESSPDIPLMKELPAVGTMFSDHYSFPIMLELPKRETFHLLESIWGLWHILLWIFLGKGLFARTTVPSAAYIRTGAIDTETMSVKSHEADGTDNLDASQPKNRPDVEIMIMPINGLQRPVPGHAFLNFHPTVIQPHATGRIELSKNAQDNPRIIYPMFTDERDLAAARLAVRFTMRLAAEFQNSGYPYPTPFAFAPGNSPELLRQWEQSADEWSTPQPVSSAVPHAGQPAIKKTSEGKTWKNVTDDEIDDYVRRVSHTSLHPVCTCPMSNDERSGVVDQKLRVYGFKNLRIADASVFPRVPTSHTMIPVMMIAERCASFVKQDREANQLG</sequence>
<evidence type="ECO:0000256" key="3">
    <source>
        <dbReference type="PIRSR" id="PIRSR000137-2"/>
    </source>
</evidence>
<dbReference type="PANTHER" id="PTHR11552">
    <property type="entry name" value="GLUCOSE-METHANOL-CHOLINE GMC OXIDOREDUCTASE"/>
    <property type="match status" value="1"/>
</dbReference>
<evidence type="ECO:0000256" key="4">
    <source>
        <dbReference type="SAM" id="MobiDB-lite"/>
    </source>
</evidence>
<dbReference type="Gene3D" id="3.30.560.10">
    <property type="entry name" value="Glucose Oxidase, domain 3"/>
    <property type="match status" value="2"/>
</dbReference>
<dbReference type="Proteomes" id="UP001265746">
    <property type="component" value="Unassembled WGS sequence"/>
</dbReference>
<proteinExistence type="inferred from homology"/>
<keyword evidence="3" id="KW-0285">Flavoprotein</keyword>
<comment type="cofactor">
    <cofactor evidence="3">
        <name>FAD</name>
        <dbReference type="ChEBI" id="CHEBI:57692"/>
    </cofactor>
</comment>
<feature type="binding site" evidence="3">
    <location>
        <position position="243"/>
    </location>
    <ligand>
        <name>FAD</name>
        <dbReference type="ChEBI" id="CHEBI:57692"/>
    </ligand>
</feature>
<dbReference type="Pfam" id="PF00732">
    <property type="entry name" value="GMC_oxred_N"/>
    <property type="match status" value="1"/>
</dbReference>
<dbReference type="GO" id="GO:0050660">
    <property type="term" value="F:flavin adenine dinucleotide binding"/>
    <property type="evidence" value="ECO:0007669"/>
    <property type="project" value="InterPro"/>
</dbReference>
<dbReference type="InterPro" id="IPR000172">
    <property type="entry name" value="GMC_OxRdtase_N"/>
</dbReference>
<organism evidence="6 7">
    <name type="scientific">Phomopsis amygdali</name>
    <name type="common">Fusicoccum amygdali</name>
    <dbReference type="NCBI Taxonomy" id="1214568"/>
    <lineage>
        <taxon>Eukaryota</taxon>
        <taxon>Fungi</taxon>
        <taxon>Dikarya</taxon>
        <taxon>Ascomycota</taxon>
        <taxon>Pezizomycotina</taxon>
        <taxon>Sordariomycetes</taxon>
        <taxon>Sordariomycetidae</taxon>
        <taxon>Diaporthales</taxon>
        <taxon>Diaporthaceae</taxon>
        <taxon>Diaporthe</taxon>
    </lineage>
</organism>
<feature type="active site" description="Proton acceptor" evidence="2">
    <location>
        <position position="610"/>
    </location>
</feature>
<reference evidence="6" key="1">
    <citation type="submission" date="2023-06" db="EMBL/GenBank/DDBJ databases">
        <authorList>
            <person name="Noh H."/>
        </authorList>
    </citation>
    <scope>NUCLEOTIDE SEQUENCE</scope>
    <source>
        <strain evidence="6">DUCC20226</strain>
    </source>
</reference>
<evidence type="ECO:0000256" key="1">
    <source>
        <dbReference type="ARBA" id="ARBA00010790"/>
    </source>
</evidence>
<dbReference type="InterPro" id="IPR036188">
    <property type="entry name" value="FAD/NAD-bd_sf"/>
</dbReference>
<dbReference type="GO" id="GO:0016614">
    <property type="term" value="F:oxidoreductase activity, acting on CH-OH group of donors"/>
    <property type="evidence" value="ECO:0007669"/>
    <property type="project" value="InterPro"/>
</dbReference>
<keyword evidence="7" id="KW-1185">Reference proteome</keyword>
<evidence type="ECO:0000256" key="2">
    <source>
        <dbReference type="PIRSR" id="PIRSR000137-1"/>
    </source>
</evidence>
<dbReference type="InterPro" id="IPR007867">
    <property type="entry name" value="GMC_OxRtase_C"/>
</dbReference>
<dbReference type="PANTHER" id="PTHR11552:SF219">
    <property type="entry name" value="GLUCOSE-METHANOL-CHOLINE OXIDOREDUCTASE N-TERMINAL DOMAIN-CONTAINING PROTEIN"/>
    <property type="match status" value="1"/>
</dbReference>
<comment type="caution">
    <text evidence="6">The sequence shown here is derived from an EMBL/GenBank/DDBJ whole genome shotgun (WGS) entry which is preliminary data.</text>
</comment>
<evidence type="ECO:0000313" key="6">
    <source>
        <dbReference type="EMBL" id="KAK2613228.1"/>
    </source>
</evidence>
<keyword evidence="3" id="KW-0274">FAD</keyword>
<comment type="similarity">
    <text evidence="1">Belongs to the GMC oxidoreductase family.</text>
</comment>
<evidence type="ECO:0000313" key="7">
    <source>
        <dbReference type="Proteomes" id="UP001265746"/>
    </source>
</evidence>
<gene>
    <name evidence="6" type="ORF">N8I77_000152</name>
</gene>
<name>A0AAD9SNV3_PHOAM</name>
<dbReference type="InterPro" id="IPR012132">
    <property type="entry name" value="GMC_OxRdtase"/>
</dbReference>
<accession>A0AAD9SNV3</accession>
<dbReference type="AlphaFoldDB" id="A0AAD9SNV3"/>
<dbReference type="SUPFAM" id="SSF51905">
    <property type="entry name" value="FAD/NAD(P)-binding domain"/>
    <property type="match status" value="1"/>
</dbReference>
<dbReference type="Pfam" id="PF05199">
    <property type="entry name" value="GMC_oxred_C"/>
    <property type="match status" value="1"/>
</dbReference>
<feature type="region of interest" description="Disordered" evidence="4">
    <location>
        <begin position="517"/>
        <end position="542"/>
    </location>
</feature>
<evidence type="ECO:0000259" key="5">
    <source>
        <dbReference type="PROSITE" id="PS00624"/>
    </source>
</evidence>
<dbReference type="PROSITE" id="PS00624">
    <property type="entry name" value="GMC_OXRED_2"/>
    <property type="match status" value="1"/>
</dbReference>
<feature type="active site" description="Proton donor" evidence="2">
    <location>
        <position position="567"/>
    </location>
</feature>
<dbReference type="PIRSF" id="PIRSF000137">
    <property type="entry name" value="Alcohol_oxidase"/>
    <property type="match status" value="1"/>
</dbReference>
<dbReference type="SUPFAM" id="SSF54373">
    <property type="entry name" value="FAD-linked reductases, C-terminal domain"/>
    <property type="match status" value="1"/>
</dbReference>
<feature type="compositionally biased region" description="Polar residues" evidence="4">
    <location>
        <begin position="517"/>
        <end position="526"/>
    </location>
</feature>